<dbReference type="EMBL" id="SRLO01005507">
    <property type="protein sequence ID" value="TNN29552.1"/>
    <property type="molecule type" value="Genomic_DNA"/>
</dbReference>
<protein>
    <submittedName>
        <fullName evidence="1">Uncharacterized protein</fullName>
    </submittedName>
</protein>
<sequence>MQVDKPFCCLRREQMAQPVAPRVPRLPALIDQGRGSHGLGARGLIAVAWPLGPLGPQRGSGVIQP</sequence>
<dbReference type="Proteomes" id="UP000314294">
    <property type="component" value="Unassembled WGS sequence"/>
</dbReference>
<dbReference type="AlphaFoldDB" id="A0A4Z2EMG2"/>
<gene>
    <name evidence="1" type="ORF">EYF80_060299</name>
</gene>
<proteinExistence type="predicted"/>
<reference evidence="1 2" key="1">
    <citation type="submission" date="2019-03" db="EMBL/GenBank/DDBJ databases">
        <title>First draft genome of Liparis tanakae, snailfish: a comprehensive survey of snailfish specific genes.</title>
        <authorList>
            <person name="Kim W."/>
            <person name="Song I."/>
            <person name="Jeong J.-H."/>
            <person name="Kim D."/>
            <person name="Kim S."/>
            <person name="Ryu S."/>
            <person name="Song J.Y."/>
            <person name="Lee S.K."/>
        </authorList>
    </citation>
    <scope>NUCLEOTIDE SEQUENCE [LARGE SCALE GENOMIC DNA]</scope>
    <source>
        <tissue evidence="1">Muscle</tissue>
    </source>
</reference>
<evidence type="ECO:0000313" key="2">
    <source>
        <dbReference type="Proteomes" id="UP000314294"/>
    </source>
</evidence>
<accession>A0A4Z2EMG2</accession>
<evidence type="ECO:0000313" key="1">
    <source>
        <dbReference type="EMBL" id="TNN29552.1"/>
    </source>
</evidence>
<keyword evidence="2" id="KW-1185">Reference proteome</keyword>
<name>A0A4Z2EMG2_9TELE</name>
<organism evidence="1 2">
    <name type="scientific">Liparis tanakae</name>
    <name type="common">Tanaka's snailfish</name>
    <dbReference type="NCBI Taxonomy" id="230148"/>
    <lineage>
        <taxon>Eukaryota</taxon>
        <taxon>Metazoa</taxon>
        <taxon>Chordata</taxon>
        <taxon>Craniata</taxon>
        <taxon>Vertebrata</taxon>
        <taxon>Euteleostomi</taxon>
        <taxon>Actinopterygii</taxon>
        <taxon>Neopterygii</taxon>
        <taxon>Teleostei</taxon>
        <taxon>Neoteleostei</taxon>
        <taxon>Acanthomorphata</taxon>
        <taxon>Eupercaria</taxon>
        <taxon>Perciformes</taxon>
        <taxon>Cottioidei</taxon>
        <taxon>Cottales</taxon>
        <taxon>Liparidae</taxon>
        <taxon>Liparis</taxon>
    </lineage>
</organism>
<comment type="caution">
    <text evidence="1">The sequence shown here is derived from an EMBL/GenBank/DDBJ whole genome shotgun (WGS) entry which is preliminary data.</text>
</comment>